<dbReference type="PANTHER" id="PTHR12428">
    <property type="entry name" value="OXA1"/>
    <property type="match status" value="1"/>
</dbReference>
<feature type="transmembrane region" description="Helical" evidence="13">
    <location>
        <begin position="356"/>
        <end position="376"/>
    </location>
</feature>
<keyword evidence="8 13" id="KW-1133">Transmembrane helix</keyword>
<comment type="caution">
    <text evidence="17">The sequence shown here is derived from an EMBL/GenBank/DDBJ whole genome shotgun (WGS) entry which is preliminary data.</text>
</comment>
<dbReference type="InterPro" id="IPR047196">
    <property type="entry name" value="YidC_ALB_C"/>
</dbReference>
<feature type="region of interest" description="Disordered" evidence="14">
    <location>
        <begin position="46"/>
        <end position="88"/>
    </location>
</feature>
<evidence type="ECO:0000259" key="16">
    <source>
        <dbReference type="Pfam" id="PF14849"/>
    </source>
</evidence>
<dbReference type="Gene3D" id="2.70.98.90">
    <property type="match status" value="1"/>
</dbReference>
<feature type="domain" description="Membrane insertase YidC/Oxa/ALB C-terminal" evidence="15">
    <location>
        <begin position="382"/>
        <end position="560"/>
    </location>
</feature>
<evidence type="ECO:0000256" key="2">
    <source>
        <dbReference type="ARBA" id="ARBA00010527"/>
    </source>
</evidence>
<evidence type="ECO:0000256" key="10">
    <source>
        <dbReference type="ARBA" id="ARBA00023186"/>
    </source>
</evidence>
<comment type="similarity">
    <text evidence="2 13">Belongs to the OXA1/ALB3/YidC family. Type 1 subfamily.</text>
</comment>
<comment type="subcellular location">
    <subcellularLocation>
        <location evidence="1">Cell inner membrane</location>
        <topology evidence="1">Multi-pass membrane protein</topology>
    </subcellularLocation>
    <subcellularLocation>
        <location evidence="13">Cell membrane</location>
        <topology evidence="13">Multi-pass membrane protein</topology>
    </subcellularLocation>
</comment>
<dbReference type="PRINTS" id="PR01900">
    <property type="entry name" value="YIDCPROTEIN"/>
</dbReference>
<evidence type="ECO:0000256" key="5">
    <source>
        <dbReference type="ARBA" id="ARBA00022475"/>
    </source>
</evidence>
<protein>
    <recommendedName>
        <fullName evidence="3 13">Membrane protein insertase YidC</fullName>
    </recommendedName>
    <alternativeName>
        <fullName evidence="12 13">Foldase YidC</fullName>
    </alternativeName>
    <alternativeName>
        <fullName evidence="13">Membrane protein YidC</fullName>
    </alternativeName>
    <alternativeName>
        <fullName evidence="11 13">membrane integrase YidC</fullName>
    </alternativeName>
</protein>
<keyword evidence="4 13" id="KW-0813">Transport</keyword>
<dbReference type="HAMAP" id="MF_01810">
    <property type="entry name" value="YidC_type1"/>
    <property type="match status" value="1"/>
</dbReference>
<organism evidence="17 18">
    <name type="scientific">Pseudohongiella nitratireducens</name>
    <dbReference type="NCBI Taxonomy" id="1768907"/>
    <lineage>
        <taxon>Bacteria</taxon>
        <taxon>Pseudomonadati</taxon>
        <taxon>Pseudomonadota</taxon>
        <taxon>Gammaproteobacteria</taxon>
        <taxon>Pseudomonadales</taxon>
        <taxon>Pseudohongiellaceae</taxon>
        <taxon>Pseudohongiella</taxon>
    </lineage>
</organism>
<evidence type="ECO:0000256" key="8">
    <source>
        <dbReference type="ARBA" id="ARBA00022989"/>
    </source>
</evidence>
<proteinExistence type="inferred from homology"/>
<dbReference type="Proteomes" id="UP000627715">
    <property type="component" value="Unassembled WGS sequence"/>
</dbReference>
<accession>A0A917GWX4</accession>
<evidence type="ECO:0000256" key="6">
    <source>
        <dbReference type="ARBA" id="ARBA00022692"/>
    </source>
</evidence>
<dbReference type="InterPro" id="IPR038221">
    <property type="entry name" value="YidC_periplasmic_sf"/>
</dbReference>
<dbReference type="GO" id="GO:0051205">
    <property type="term" value="P:protein insertion into membrane"/>
    <property type="evidence" value="ECO:0007669"/>
    <property type="project" value="TreeGrafter"/>
</dbReference>
<dbReference type="InterPro" id="IPR028053">
    <property type="entry name" value="Membr_insert_YidC_N"/>
</dbReference>
<feature type="transmembrane region" description="Helical" evidence="13">
    <location>
        <begin position="521"/>
        <end position="546"/>
    </location>
</feature>
<dbReference type="AlphaFoldDB" id="A0A917GWX4"/>
<feature type="domain" description="Membrane insertase YidC N-terminal" evidence="16">
    <location>
        <begin position="94"/>
        <end position="371"/>
    </location>
</feature>
<dbReference type="InterPro" id="IPR001708">
    <property type="entry name" value="YidC/ALB3/OXA1/COX18"/>
</dbReference>
<dbReference type="CDD" id="cd20070">
    <property type="entry name" value="5TM_YidC_Alb3"/>
    <property type="match status" value="1"/>
</dbReference>
<dbReference type="InterPro" id="IPR028055">
    <property type="entry name" value="YidC/Oxa/ALB_C"/>
</dbReference>
<keyword evidence="5 13" id="KW-1003">Cell membrane</keyword>
<dbReference type="NCBIfam" id="NF002352">
    <property type="entry name" value="PRK01318.1-3"/>
    <property type="match status" value="1"/>
</dbReference>
<evidence type="ECO:0000256" key="13">
    <source>
        <dbReference type="HAMAP-Rule" id="MF_01810"/>
    </source>
</evidence>
<feature type="transmembrane region" description="Helical" evidence="13">
    <location>
        <begin position="382"/>
        <end position="402"/>
    </location>
</feature>
<evidence type="ECO:0000259" key="15">
    <source>
        <dbReference type="Pfam" id="PF02096"/>
    </source>
</evidence>
<sequence length="574" mass="64089">MDYIKYVLIAGLAAVSYLLLLAWQEDYPPVSSQTETQMENTAALPSDLPIESSGSDLPTAPANNAATSSDIPSVGSATAMTDEESNTDASERLITVSTDVLNLQIDPLGGDIVFTSLPEYATSLETPEVPFVLLENTNGRTYVAQNGVIGRDGIDGGEQRPLYSSQRSSYTLGPNQNSLNVVLSYEQANGVTINKTFTFRRGDYLIDIGFDVDNQSGSSWQGNLFAQIKRNNYADPTSGTSFGKSSYLGFATTTPDDNYRKVEFDDIEESSPSHSIAGGWVALSQHYFMSAFVPPSDSQNNFTFRQNNQGQFIGGFTSSAFSVESGQQSSQQMQFYAGPKDQDRLKEIAPWLDRTINYGFLWFIASPIHTLLTLINSFVGNFGWSILILTLIVKAIFFKLSATSYRSMANMRRVMPKMTQLKERYGDDKMKLQKETMELYRKEKINPFGGCLPMLVQMPVFIALYWVLMEGVELRHAPWILWINDLSVMDPYFVLPLLMGASMYVQFMLNPTPQDPMQAKVMKFMPIGMTIFFLWFPAGLVLYWLANSVLGIAQQYYVTRKIESEFAAREAAKS</sequence>
<reference evidence="17" key="2">
    <citation type="submission" date="2020-09" db="EMBL/GenBank/DDBJ databases">
        <authorList>
            <person name="Sun Q."/>
            <person name="Zhou Y."/>
        </authorList>
    </citation>
    <scope>NUCLEOTIDE SEQUENCE</scope>
    <source>
        <strain evidence="17">CGMCC 1.15425</strain>
    </source>
</reference>
<keyword evidence="6 13" id="KW-0812">Transmembrane</keyword>
<evidence type="ECO:0000256" key="12">
    <source>
        <dbReference type="ARBA" id="ARBA00033342"/>
    </source>
</evidence>
<evidence type="ECO:0000256" key="9">
    <source>
        <dbReference type="ARBA" id="ARBA00023136"/>
    </source>
</evidence>
<feature type="compositionally biased region" description="Polar residues" evidence="14">
    <location>
        <begin position="52"/>
        <end position="79"/>
    </location>
</feature>
<dbReference type="GO" id="GO:0032977">
    <property type="term" value="F:membrane insertase activity"/>
    <property type="evidence" value="ECO:0007669"/>
    <property type="project" value="InterPro"/>
</dbReference>
<evidence type="ECO:0000313" key="18">
    <source>
        <dbReference type="Proteomes" id="UP000627715"/>
    </source>
</evidence>
<name>A0A917GWX4_9GAMM</name>
<feature type="transmembrane region" description="Helical" evidence="13">
    <location>
        <begin position="447"/>
        <end position="468"/>
    </location>
</feature>
<dbReference type="PRINTS" id="PR00701">
    <property type="entry name" value="60KDINNERMP"/>
</dbReference>
<keyword evidence="18" id="KW-1185">Reference proteome</keyword>
<evidence type="ECO:0000313" key="17">
    <source>
        <dbReference type="EMBL" id="GGG58979.1"/>
    </source>
</evidence>
<feature type="transmembrane region" description="Helical" evidence="13">
    <location>
        <begin position="6"/>
        <end position="23"/>
    </location>
</feature>
<reference evidence="17" key="1">
    <citation type="journal article" date="2014" name="Int. J. Syst. Evol. Microbiol.">
        <title>Complete genome sequence of Corynebacterium casei LMG S-19264T (=DSM 44701T), isolated from a smear-ripened cheese.</title>
        <authorList>
            <consortium name="US DOE Joint Genome Institute (JGI-PGF)"/>
            <person name="Walter F."/>
            <person name="Albersmeier A."/>
            <person name="Kalinowski J."/>
            <person name="Ruckert C."/>
        </authorList>
    </citation>
    <scope>NUCLEOTIDE SEQUENCE</scope>
    <source>
        <strain evidence="17">CGMCC 1.15425</strain>
    </source>
</reference>
<evidence type="ECO:0000256" key="3">
    <source>
        <dbReference type="ARBA" id="ARBA00015325"/>
    </source>
</evidence>
<dbReference type="NCBIfam" id="TIGR03592">
    <property type="entry name" value="yidC_oxa1_cterm"/>
    <property type="match status" value="1"/>
</dbReference>
<dbReference type="OrthoDB" id="9780552at2"/>
<dbReference type="GO" id="GO:0005886">
    <property type="term" value="C:plasma membrane"/>
    <property type="evidence" value="ECO:0007669"/>
    <property type="project" value="UniProtKB-SubCell"/>
</dbReference>
<keyword evidence="7 13" id="KW-0653">Protein transport</keyword>
<keyword evidence="10 13" id="KW-0143">Chaperone</keyword>
<evidence type="ECO:0000256" key="4">
    <source>
        <dbReference type="ARBA" id="ARBA00022448"/>
    </source>
</evidence>
<dbReference type="GO" id="GO:0015031">
    <property type="term" value="P:protein transport"/>
    <property type="evidence" value="ECO:0007669"/>
    <property type="project" value="UniProtKB-KW"/>
</dbReference>
<keyword evidence="9 13" id="KW-0472">Membrane</keyword>
<dbReference type="CDD" id="cd19961">
    <property type="entry name" value="EcYidC-like_peri"/>
    <property type="match status" value="1"/>
</dbReference>
<dbReference type="NCBIfam" id="NF002353">
    <property type="entry name" value="PRK01318.1-4"/>
    <property type="match status" value="1"/>
</dbReference>
<evidence type="ECO:0000256" key="7">
    <source>
        <dbReference type="ARBA" id="ARBA00022927"/>
    </source>
</evidence>
<dbReference type="PANTHER" id="PTHR12428:SF65">
    <property type="entry name" value="CYTOCHROME C OXIDASE ASSEMBLY PROTEIN COX18, MITOCHONDRIAL"/>
    <property type="match status" value="1"/>
</dbReference>
<comment type="subunit">
    <text evidence="13">Interacts with the Sec translocase complex via SecD. Specifically interacts with transmembrane segments of nascent integral membrane proteins during membrane integration.</text>
</comment>
<comment type="function">
    <text evidence="13">Required for the insertion and/or proper folding and/or complex formation of integral membrane proteins into the membrane. Involved in integration of membrane proteins that insert both dependently and independently of the Sec translocase complex, as well as at least some lipoproteins. Aids folding of multispanning membrane proteins.</text>
</comment>
<gene>
    <name evidence="13 17" type="primary">yidC</name>
    <name evidence="17" type="ORF">GCM10011403_15460</name>
</gene>
<dbReference type="EMBL" id="BMIY01000006">
    <property type="protein sequence ID" value="GGG58979.1"/>
    <property type="molecule type" value="Genomic_DNA"/>
</dbReference>
<dbReference type="Pfam" id="PF14849">
    <property type="entry name" value="YidC_periplas"/>
    <property type="match status" value="1"/>
</dbReference>
<evidence type="ECO:0000256" key="14">
    <source>
        <dbReference type="SAM" id="MobiDB-lite"/>
    </source>
</evidence>
<dbReference type="NCBIfam" id="TIGR03593">
    <property type="entry name" value="yidC_nterm"/>
    <property type="match status" value="1"/>
</dbReference>
<evidence type="ECO:0000256" key="11">
    <source>
        <dbReference type="ARBA" id="ARBA00033245"/>
    </source>
</evidence>
<evidence type="ECO:0000256" key="1">
    <source>
        <dbReference type="ARBA" id="ARBA00004429"/>
    </source>
</evidence>
<feature type="transmembrane region" description="Helical" evidence="13">
    <location>
        <begin position="488"/>
        <end position="509"/>
    </location>
</feature>
<dbReference type="InterPro" id="IPR019998">
    <property type="entry name" value="Membr_insert_YidC"/>
</dbReference>
<dbReference type="RefSeq" id="WP_068812300.1">
    <property type="nucleotide sequence ID" value="NZ_BMIY01000006.1"/>
</dbReference>
<dbReference type="Pfam" id="PF02096">
    <property type="entry name" value="60KD_IMP"/>
    <property type="match status" value="1"/>
</dbReference>